<dbReference type="PRINTS" id="PR00038">
    <property type="entry name" value="HTHLUXR"/>
</dbReference>
<sequence length="211" mass="23642">MIKVAICDDHTMVLRGIETMLEDSDMIIITATYNLGKQLLAEIDNNLPNVLLLDINLPDSNGIELCRELIKKHPQLLIIGLSNYSETGFIKNMLRNGAKGYLLKNTDRQELILAITTVHKGGTYLPRNIQDILLNESIGNPSQITFIPKLTRRETEVLHLVSKEHTNQEIAELLFISTKTVESHRNNLIQKLGVRNTAGLIRVALEKGLLG</sequence>
<dbReference type="PROSITE" id="PS50110">
    <property type="entry name" value="RESPONSE_REGULATORY"/>
    <property type="match status" value="1"/>
</dbReference>
<dbReference type="GO" id="GO:0000160">
    <property type="term" value="P:phosphorelay signal transduction system"/>
    <property type="evidence" value="ECO:0007669"/>
    <property type="project" value="InterPro"/>
</dbReference>
<dbReference type="RefSeq" id="WP_089890210.1">
    <property type="nucleotide sequence ID" value="NZ_FNGV01000006.1"/>
</dbReference>
<evidence type="ECO:0000259" key="4">
    <source>
        <dbReference type="PROSITE" id="PS50043"/>
    </source>
</evidence>
<dbReference type="InterPro" id="IPR016032">
    <property type="entry name" value="Sig_transdc_resp-reg_C-effctor"/>
</dbReference>
<dbReference type="GO" id="GO:0006355">
    <property type="term" value="P:regulation of DNA-templated transcription"/>
    <property type="evidence" value="ECO:0007669"/>
    <property type="project" value="InterPro"/>
</dbReference>
<dbReference type="Proteomes" id="UP000199440">
    <property type="component" value="Unassembled WGS sequence"/>
</dbReference>
<dbReference type="STRING" id="192904.SAMN04488514_106144"/>
<evidence type="ECO:0000313" key="7">
    <source>
        <dbReference type="Proteomes" id="UP000199440"/>
    </source>
</evidence>
<feature type="domain" description="Response regulatory" evidence="5">
    <location>
        <begin position="3"/>
        <end position="119"/>
    </location>
</feature>
<dbReference type="Gene3D" id="3.40.50.2300">
    <property type="match status" value="1"/>
</dbReference>
<dbReference type="CDD" id="cd06170">
    <property type="entry name" value="LuxR_C_like"/>
    <property type="match status" value="1"/>
</dbReference>
<dbReference type="OrthoDB" id="9795108at2"/>
<dbReference type="SUPFAM" id="SSF46894">
    <property type="entry name" value="C-terminal effector domain of the bipartite response regulators"/>
    <property type="match status" value="1"/>
</dbReference>
<dbReference type="InterPro" id="IPR011006">
    <property type="entry name" value="CheY-like_superfamily"/>
</dbReference>
<name>A0A1G9RH87_9FLAO</name>
<dbReference type="PANTHER" id="PTHR43214:SF43">
    <property type="entry name" value="TWO-COMPONENT RESPONSE REGULATOR"/>
    <property type="match status" value="1"/>
</dbReference>
<dbReference type="Pfam" id="PF00196">
    <property type="entry name" value="GerE"/>
    <property type="match status" value="1"/>
</dbReference>
<protein>
    <submittedName>
        <fullName evidence="6">Two component transcriptional regulator, LuxR family</fullName>
    </submittedName>
</protein>
<gene>
    <name evidence="6" type="ORF">SAMN04488514_106144</name>
</gene>
<dbReference type="InterPro" id="IPR000792">
    <property type="entry name" value="Tscrpt_reg_LuxR_C"/>
</dbReference>
<dbReference type="Pfam" id="PF00072">
    <property type="entry name" value="Response_reg"/>
    <property type="match status" value="1"/>
</dbReference>
<proteinExistence type="predicted"/>
<evidence type="ECO:0000256" key="1">
    <source>
        <dbReference type="ARBA" id="ARBA00022553"/>
    </source>
</evidence>
<dbReference type="PROSITE" id="PS50043">
    <property type="entry name" value="HTH_LUXR_2"/>
    <property type="match status" value="1"/>
</dbReference>
<feature type="domain" description="HTH luxR-type" evidence="4">
    <location>
        <begin position="143"/>
        <end position="208"/>
    </location>
</feature>
<dbReference type="AlphaFoldDB" id="A0A1G9RH87"/>
<dbReference type="InterPro" id="IPR039420">
    <property type="entry name" value="WalR-like"/>
</dbReference>
<evidence type="ECO:0000259" key="5">
    <source>
        <dbReference type="PROSITE" id="PS50110"/>
    </source>
</evidence>
<dbReference type="PANTHER" id="PTHR43214">
    <property type="entry name" value="TWO-COMPONENT RESPONSE REGULATOR"/>
    <property type="match status" value="1"/>
</dbReference>
<reference evidence="7" key="1">
    <citation type="submission" date="2016-10" db="EMBL/GenBank/DDBJ databases">
        <authorList>
            <person name="Varghese N."/>
            <person name="Submissions S."/>
        </authorList>
    </citation>
    <scope>NUCLEOTIDE SEQUENCE [LARGE SCALE GENOMIC DNA]</scope>
    <source>
        <strain evidence="7">DSM 19886</strain>
    </source>
</reference>
<evidence type="ECO:0000313" key="6">
    <source>
        <dbReference type="EMBL" id="SDM22606.1"/>
    </source>
</evidence>
<feature type="modified residue" description="4-aspartylphosphate" evidence="3">
    <location>
        <position position="54"/>
    </location>
</feature>
<organism evidence="6 7">
    <name type="scientific">Kriegella aquimaris</name>
    <dbReference type="NCBI Taxonomy" id="192904"/>
    <lineage>
        <taxon>Bacteria</taxon>
        <taxon>Pseudomonadati</taxon>
        <taxon>Bacteroidota</taxon>
        <taxon>Flavobacteriia</taxon>
        <taxon>Flavobacteriales</taxon>
        <taxon>Flavobacteriaceae</taxon>
        <taxon>Kriegella</taxon>
    </lineage>
</organism>
<keyword evidence="7" id="KW-1185">Reference proteome</keyword>
<dbReference type="SUPFAM" id="SSF52172">
    <property type="entry name" value="CheY-like"/>
    <property type="match status" value="1"/>
</dbReference>
<dbReference type="GO" id="GO:0003677">
    <property type="term" value="F:DNA binding"/>
    <property type="evidence" value="ECO:0007669"/>
    <property type="project" value="UniProtKB-KW"/>
</dbReference>
<dbReference type="EMBL" id="FNGV01000006">
    <property type="protein sequence ID" value="SDM22606.1"/>
    <property type="molecule type" value="Genomic_DNA"/>
</dbReference>
<dbReference type="InterPro" id="IPR001789">
    <property type="entry name" value="Sig_transdc_resp-reg_receiver"/>
</dbReference>
<dbReference type="SMART" id="SM00421">
    <property type="entry name" value="HTH_LUXR"/>
    <property type="match status" value="1"/>
</dbReference>
<keyword evidence="2" id="KW-0238">DNA-binding</keyword>
<keyword evidence="1 3" id="KW-0597">Phosphoprotein</keyword>
<dbReference type="SMART" id="SM00448">
    <property type="entry name" value="REC"/>
    <property type="match status" value="1"/>
</dbReference>
<dbReference type="CDD" id="cd17535">
    <property type="entry name" value="REC_NarL-like"/>
    <property type="match status" value="1"/>
</dbReference>
<evidence type="ECO:0000256" key="2">
    <source>
        <dbReference type="ARBA" id="ARBA00023125"/>
    </source>
</evidence>
<evidence type="ECO:0000256" key="3">
    <source>
        <dbReference type="PROSITE-ProRule" id="PRU00169"/>
    </source>
</evidence>
<accession>A0A1G9RH87</accession>
<dbReference type="InterPro" id="IPR058245">
    <property type="entry name" value="NreC/VraR/RcsB-like_REC"/>
</dbReference>